<reference evidence="3" key="1">
    <citation type="submission" date="2025-08" db="UniProtKB">
        <authorList>
            <consortium name="Ensembl"/>
        </authorList>
    </citation>
    <scope>IDENTIFICATION</scope>
</reference>
<keyword evidence="4" id="KW-1185">Reference proteome</keyword>
<accession>A0A3B3ZAZ1</accession>
<dbReference type="AlphaFoldDB" id="A0A3B3ZAZ1"/>
<feature type="compositionally biased region" description="Basic and acidic residues" evidence="1">
    <location>
        <begin position="96"/>
        <end position="114"/>
    </location>
</feature>
<reference evidence="3" key="2">
    <citation type="submission" date="2025-09" db="UniProtKB">
        <authorList>
            <consortium name="Ensembl"/>
        </authorList>
    </citation>
    <scope>IDENTIFICATION</scope>
</reference>
<dbReference type="STRING" id="409849.ENSPMGP00000001775"/>
<evidence type="ECO:0000313" key="3">
    <source>
        <dbReference type="Ensembl" id="ENSPMGP00000001775.1"/>
    </source>
</evidence>
<proteinExistence type="predicted"/>
<name>A0A3B3ZAZ1_9GOBI</name>
<feature type="region of interest" description="Disordered" evidence="1">
    <location>
        <begin position="96"/>
        <end position="130"/>
    </location>
</feature>
<keyword evidence="2" id="KW-0472">Membrane</keyword>
<feature type="transmembrane region" description="Helical" evidence="2">
    <location>
        <begin position="66"/>
        <end position="89"/>
    </location>
</feature>
<dbReference type="Proteomes" id="UP000261520">
    <property type="component" value="Unplaced"/>
</dbReference>
<evidence type="ECO:0000256" key="2">
    <source>
        <dbReference type="SAM" id="Phobius"/>
    </source>
</evidence>
<evidence type="ECO:0000313" key="4">
    <source>
        <dbReference type="Proteomes" id="UP000261520"/>
    </source>
</evidence>
<dbReference type="Ensembl" id="ENSPMGT00000001891.1">
    <property type="protein sequence ID" value="ENSPMGP00000001775.1"/>
    <property type="gene ID" value="ENSPMGG00000001595.1"/>
</dbReference>
<evidence type="ECO:0000256" key="1">
    <source>
        <dbReference type="SAM" id="MobiDB-lite"/>
    </source>
</evidence>
<organism evidence="3 4">
    <name type="scientific">Periophthalmus magnuspinnatus</name>
    <dbReference type="NCBI Taxonomy" id="409849"/>
    <lineage>
        <taxon>Eukaryota</taxon>
        <taxon>Metazoa</taxon>
        <taxon>Chordata</taxon>
        <taxon>Craniata</taxon>
        <taxon>Vertebrata</taxon>
        <taxon>Euteleostomi</taxon>
        <taxon>Actinopterygii</taxon>
        <taxon>Neopterygii</taxon>
        <taxon>Teleostei</taxon>
        <taxon>Neoteleostei</taxon>
        <taxon>Acanthomorphata</taxon>
        <taxon>Gobiaria</taxon>
        <taxon>Gobiiformes</taxon>
        <taxon>Gobioidei</taxon>
        <taxon>Gobiidae</taxon>
        <taxon>Oxudercinae</taxon>
        <taxon>Periophthalmus</taxon>
    </lineage>
</organism>
<sequence length="130" mass="14493">MYKDNSLLFVLTGPDESKYKEKLISSSLRRPVSPLYCPEDVRLQMAVKTSLLCAPQTSRATYGSRVAAVLVPCLIAVAIALVLSVLMGVAKLREKRRTEGGYRPPSKQEKEGSRVEMWSITQPPPMERLI</sequence>
<evidence type="ECO:0008006" key="5">
    <source>
        <dbReference type="Google" id="ProtNLM"/>
    </source>
</evidence>
<keyword evidence="2" id="KW-1133">Transmembrane helix</keyword>
<keyword evidence="2" id="KW-0812">Transmembrane</keyword>
<protein>
    <recommendedName>
        <fullName evidence="5">Crumbs homolog 3b</fullName>
    </recommendedName>
</protein>